<evidence type="ECO:0000313" key="16">
    <source>
        <dbReference type="EMBL" id="WAR21900.1"/>
    </source>
</evidence>
<evidence type="ECO:0000256" key="8">
    <source>
        <dbReference type="ARBA" id="ARBA00022837"/>
    </source>
</evidence>
<sequence>MSLKVEVISASNVPNLETFGESDPYTTITYKGISKKTQELDFDLTGVNIGSNDNLEVTVKDWERVGRNRLLGTAKVPLADISNGGTKDVDTILFDGNNTPLPQEEEEEEEVDPGPPQIDPATGQPIPRPKKKKKRMGRRRFRGKLSNKPQDFQIRIKVLEGRQIEGSNIKPVCKVSCYNQVKQTRVKKSTNSPFWNETFFFNFNASPAELFDEFLEFSVFNSKKLRSDALIGTFKMDIGMVWEQANHAFANKWLLLSDPEDTMAGAKGYLKFCAIVLGPGDTPPSMKGHTQDESEDIESNLLRPAGVQLRPATFALNVYRCEDIPRMDTAFLQGVKKLFRIGEEQKELVDPYLVMNFAGKEFPSMCEKIRLSMKDWDRVTEDDYISTATLKVSNISALGEDADDYIGTTFVEISNISSSGEHGFLPTFGPCFVNFYGSPREFSELPDEYEDLNKGKGEGVAFRGRALVELKTIGGELPEVPVDDIGSEDVLKIQKFMRKRKYKLHAAFFNATMVSAIDAPVEFEVSQGNYGNKLDDYIAPCASSTQPTNAVFDGSNYYFLPWGGTKPCVDVEAHWEDVSWRLETLNLFEGIIAALEENIEEVRVGIKAKLPTPELAQLLISALDQLVEDTKKPLPKPQTGTHLATELDNLLSEYRLIELESLREMATNLRENATDVSEALSEAENFIQILKNIAVEPQNSMPDVIIWMISGEKRIAYFRIPAHTLLYSKNPLYCGKNCGKMQSIQLQYENQVSILGNWTNRGPLMSRPKFSDSQGKVKLYKEKFEPPPGWRWEEDWYINPELSMLYDKDAGHRTFIDDVYECQMRLPGTNWVEASRPWTNVKGDLSPSKTEVDLPPGWYCVEATMGGWGPVLRRYHLCRRRRWVRSRRLVENIKQKKQKDSDDEEEEMAQVTAPRMFIVFKETYKYQLRAYIYQARDILAMDDSGTSDPFCRISFLTQSARTENIKKSLCPTWDQTLIFDEIEIHGDPRSIEAHPPDIYLEIYDHDTFGEPEFLGRAKAHPMVKLDPGDARSPVLQWFEINRGKDQGGELLAAFELFLNNGKDLPFMPPKRGDLFAVPNGIRPVMQRTAIELSSVTSPSIEFEVSGHVIKSDMIKNTKRNPNFANPTYFFDVMLPKEELYMPPVNVRVRDHRQFGRKPTVGIHVLRSLEKFKAQPIMPGEQELEDGQAGIGNGPGGEHVIDMPGEGEPQQKKEEVDYQDIDWWSKYYASVGEVYDTELEKSEDFGEFLDFCETFDLERGKDDDDEESNIIGQFKGLFKVYPLPSDPSEELPVKMLANVPSTEPEECIVRVYIIRGIDLQPNDPTGLADPYIEVKLGKKKLDSRDEYIPNSINPIFGSEGPNKWRDSRLPKELLEGYCQKKHIAAPLFNGVNSARVGKKVYKLSEFEAGKVASPDLGPADQRLALHILNSFNLIKEHVETRPLYNPLQPGIEQGKLQMWVDVFPKHLGEPGAPFDIKGRKPKEYVLRCAIYNTVDVILDETSITGEKMSDIYVSGWLQGQDEKQKTDIHYRSLNGEGNFNWRFVFPFEYVPAENCVVVKKKQLPDINMGNMNVKTVSLFEQKRLRGFWPVYDEKNGQRELTGKVEMELELITKDEAETRPAGKARDEPNMNPVLEEPNRPETSFLWFTSPFKTLRYIIWANYKWYFIIGLVIILLLLLIVLFIYSFPLLVNLIFIEHVDFGGKC</sequence>
<evidence type="ECO:0000256" key="3">
    <source>
        <dbReference type="ARBA" id="ARBA00007561"/>
    </source>
</evidence>
<name>A0ABY7FIH6_MYAAR</name>
<evidence type="ECO:0000256" key="6">
    <source>
        <dbReference type="ARBA" id="ARBA00022723"/>
    </source>
</evidence>
<dbReference type="CDD" id="cd08374">
    <property type="entry name" value="C2F_Ferlin"/>
    <property type="match status" value="1"/>
</dbReference>
<dbReference type="SMART" id="SM00693">
    <property type="entry name" value="DysFN"/>
    <property type="match status" value="2"/>
</dbReference>
<dbReference type="InterPro" id="IPR000008">
    <property type="entry name" value="C2_dom"/>
</dbReference>
<dbReference type="InterPro" id="IPR035892">
    <property type="entry name" value="C2_domain_sf"/>
</dbReference>
<dbReference type="InterPro" id="IPR037722">
    <property type="entry name" value="C2C_Ferlin"/>
</dbReference>
<feature type="domain" description="C2" evidence="15">
    <location>
        <begin position="135"/>
        <end position="254"/>
    </location>
</feature>
<dbReference type="SUPFAM" id="SSF49562">
    <property type="entry name" value="C2 domain (Calcium/lipid-binding domain, CaLB)"/>
    <property type="match status" value="6"/>
</dbReference>
<feature type="domain" description="C2" evidence="15">
    <location>
        <begin position="1286"/>
        <end position="1415"/>
    </location>
</feature>
<dbReference type="EMBL" id="CP111023">
    <property type="protein sequence ID" value="WAR21900.1"/>
    <property type="molecule type" value="Genomic_DNA"/>
</dbReference>
<dbReference type="PANTHER" id="PTHR12546:SF33">
    <property type="entry name" value="SPERM VESICLE FUSION PROTEIN FER-1"/>
    <property type="match status" value="1"/>
</dbReference>
<dbReference type="Pfam" id="PF08151">
    <property type="entry name" value="FerI"/>
    <property type="match status" value="1"/>
</dbReference>
<keyword evidence="12" id="KW-0968">Cytoplasmic vesicle</keyword>
<keyword evidence="8" id="KW-0106">Calcium</keyword>
<keyword evidence="9" id="KW-0735">Signal-anchor</keyword>
<dbReference type="InterPro" id="IPR037723">
    <property type="entry name" value="C2D_Ferlin"/>
</dbReference>
<evidence type="ECO:0000256" key="10">
    <source>
        <dbReference type="ARBA" id="ARBA00022989"/>
    </source>
</evidence>
<evidence type="ECO:0000313" key="17">
    <source>
        <dbReference type="Proteomes" id="UP001164746"/>
    </source>
</evidence>
<dbReference type="InterPro" id="IPR012561">
    <property type="entry name" value="Ferlin_B-domain"/>
</dbReference>
<evidence type="ECO:0000256" key="13">
    <source>
        <dbReference type="SAM" id="MobiDB-lite"/>
    </source>
</evidence>
<dbReference type="CDD" id="cd04017">
    <property type="entry name" value="C2D_Ferlin"/>
    <property type="match status" value="1"/>
</dbReference>
<feature type="compositionally biased region" description="Acidic residues" evidence="13">
    <location>
        <begin position="103"/>
        <end position="112"/>
    </location>
</feature>
<keyword evidence="6" id="KW-0479">Metal-binding</keyword>
<dbReference type="InterPro" id="IPR006614">
    <property type="entry name" value="Peroxin/Ferlin"/>
</dbReference>
<evidence type="ECO:0000256" key="14">
    <source>
        <dbReference type="SAM" id="Phobius"/>
    </source>
</evidence>
<dbReference type="InterPro" id="IPR037725">
    <property type="entry name" value="C2F_Ferlin"/>
</dbReference>
<evidence type="ECO:0000256" key="5">
    <source>
        <dbReference type="ARBA" id="ARBA00022692"/>
    </source>
</evidence>
<comment type="subcellular location">
    <subcellularLocation>
        <location evidence="1">Cell membrane</location>
        <topology evidence="1">Single-pass type II membrane protein</topology>
    </subcellularLocation>
    <subcellularLocation>
        <location evidence="2">Cytoplasmic vesicle membrane</location>
        <topology evidence="2">Single-pass type II membrane protein</topology>
    </subcellularLocation>
</comment>
<evidence type="ECO:0000256" key="12">
    <source>
        <dbReference type="ARBA" id="ARBA00023329"/>
    </source>
</evidence>
<evidence type="ECO:0000256" key="1">
    <source>
        <dbReference type="ARBA" id="ARBA00004401"/>
    </source>
</evidence>
<keyword evidence="17" id="KW-1185">Reference proteome</keyword>
<keyword evidence="7" id="KW-0677">Repeat</keyword>
<keyword evidence="10 14" id="KW-1133">Transmembrane helix</keyword>
<dbReference type="CDD" id="cd04018">
    <property type="entry name" value="C2C_Ferlin"/>
    <property type="match status" value="1"/>
</dbReference>
<dbReference type="SMART" id="SM01201">
    <property type="entry name" value="FerB"/>
    <property type="match status" value="1"/>
</dbReference>
<dbReference type="PROSITE" id="PS50004">
    <property type="entry name" value="C2"/>
    <property type="match status" value="3"/>
</dbReference>
<dbReference type="Gene3D" id="2.60.40.150">
    <property type="entry name" value="C2 domain"/>
    <property type="match status" value="5"/>
</dbReference>
<proteinExistence type="inferred from homology"/>
<feature type="domain" description="C2" evidence="15">
    <location>
        <begin position="903"/>
        <end position="1038"/>
    </location>
</feature>
<dbReference type="InterPro" id="IPR037720">
    <property type="entry name" value="C2B_Ferlin"/>
</dbReference>
<dbReference type="PANTHER" id="PTHR12546">
    <property type="entry name" value="FER-1-LIKE"/>
    <property type="match status" value="1"/>
</dbReference>
<dbReference type="InterPro" id="IPR032362">
    <property type="entry name" value="Ferlin_C"/>
</dbReference>
<dbReference type="InterPro" id="IPR012968">
    <property type="entry name" value="FerIin_dom"/>
</dbReference>
<dbReference type="InterPro" id="IPR037721">
    <property type="entry name" value="Ferlin"/>
</dbReference>
<organism evidence="16 17">
    <name type="scientific">Mya arenaria</name>
    <name type="common">Soft-shell clam</name>
    <dbReference type="NCBI Taxonomy" id="6604"/>
    <lineage>
        <taxon>Eukaryota</taxon>
        <taxon>Metazoa</taxon>
        <taxon>Spiralia</taxon>
        <taxon>Lophotrochozoa</taxon>
        <taxon>Mollusca</taxon>
        <taxon>Bivalvia</taxon>
        <taxon>Autobranchia</taxon>
        <taxon>Heteroconchia</taxon>
        <taxon>Euheterodonta</taxon>
        <taxon>Imparidentia</taxon>
        <taxon>Neoheterodontei</taxon>
        <taxon>Myida</taxon>
        <taxon>Myoidea</taxon>
        <taxon>Myidae</taxon>
        <taxon>Mya</taxon>
    </lineage>
</organism>
<dbReference type="InterPro" id="IPR055072">
    <property type="entry name" value="Ferlin_DSRM"/>
</dbReference>
<dbReference type="Pfam" id="PF16165">
    <property type="entry name" value="Ferlin_C"/>
    <property type="match status" value="1"/>
</dbReference>
<feature type="region of interest" description="Disordered" evidence="13">
    <location>
        <begin position="89"/>
        <end position="144"/>
    </location>
</feature>
<protein>
    <submittedName>
        <fullName evidence="16">MYOF-like protein</fullName>
    </submittedName>
</protein>
<feature type="compositionally biased region" description="Basic residues" evidence="13">
    <location>
        <begin position="128"/>
        <end position="144"/>
    </location>
</feature>
<dbReference type="SMART" id="SM00239">
    <property type="entry name" value="C2"/>
    <property type="match status" value="6"/>
</dbReference>
<dbReference type="SMART" id="SM01202">
    <property type="entry name" value="FerI"/>
    <property type="match status" value="1"/>
</dbReference>
<keyword evidence="4" id="KW-1003">Cell membrane</keyword>
<feature type="transmembrane region" description="Helical" evidence="14">
    <location>
        <begin position="1663"/>
        <end position="1683"/>
    </location>
</feature>
<evidence type="ECO:0000256" key="7">
    <source>
        <dbReference type="ARBA" id="ARBA00022737"/>
    </source>
</evidence>
<reference evidence="16" key="1">
    <citation type="submission" date="2022-11" db="EMBL/GenBank/DDBJ databases">
        <title>Centuries of genome instability and evolution in soft-shell clam transmissible cancer (bioRxiv).</title>
        <authorList>
            <person name="Hart S.F.M."/>
            <person name="Yonemitsu M.A."/>
            <person name="Giersch R.M."/>
            <person name="Beal B.F."/>
            <person name="Arriagada G."/>
            <person name="Davis B.W."/>
            <person name="Ostrander E.A."/>
            <person name="Goff S.P."/>
            <person name="Metzger M.J."/>
        </authorList>
    </citation>
    <scope>NUCLEOTIDE SEQUENCE</scope>
    <source>
        <strain evidence="16">MELC-2E11</strain>
        <tissue evidence="16">Siphon/mantle</tissue>
    </source>
</reference>
<dbReference type="CDD" id="cd04011">
    <property type="entry name" value="C2B_Ferlin"/>
    <property type="match status" value="1"/>
</dbReference>
<keyword evidence="5 14" id="KW-0812">Transmembrane</keyword>
<evidence type="ECO:0000256" key="9">
    <source>
        <dbReference type="ARBA" id="ARBA00022968"/>
    </source>
</evidence>
<dbReference type="SMART" id="SM01200">
    <property type="entry name" value="FerA"/>
    <property type="match status" value="1"/>
</dbReference>
<comment type="similarity">
    <text evidence="3">Belongs to the ferlin family.</text>
</comment>
<dbReference type="Proteomes" id="UP001164746">
    <property type="component" value="Chromosome 12"/>
</dbReference>
<accession>A0ABY7FIH6</accession>
<feature type="region of interest" description="Disordered" evidence="13">
    <location>
        <begin position="1185"/>
        <end position="1213"/>
    </location>
</feature>
<evidence type="ECO:0000256" key="4">
    <source>
        <dbReference type="ARBA" id="ARBA00022475"/>
    </source>
</evidence>
<evidence type="ECO:0000256" key="2">
    <source>
        <dbReference type="ARBA" id="ARBA00004483"/>
    </source>
</evidence>
<dbReference type="InterPro" id="IPR012560">
    <property type="entry name" value="Ferlin_A-domain"/>
</dbReference>
<dbReference type="Pfam" id="PF00168">
    <property type="entry name" value="C2"/>
    <property type="match status" value="5"/>
</dbReference>
<evidence type="ECO:0000256" key="11">
    <source>
        <dbReference type="ARBA" id="ARBA00023136"/>
    </source>
</evidence>
<keyword evidence="11 14" id="KW-0472">Membrane</keyword>
<evidence type="ECO:0000259" key="15">
    <source>
        <dbReference type="PROSITE" id="PS50004"/>
    </source>
</evidence>
<dbReference type="Pfam" id="PF08150">
    <property type="entry name" value="FerB"/>
    <property type="match status" value="1"/>
</dbReference>
<gene>
    <name evidence="16" type="ORF">MAR_015874</name>
</gene>
<dbReference type="Pfam" id="PF08165">
    <property type="entry name" value="FerA"/>
    <property type="match status" value="1"/>
</dbReference>
<dbReference type="Pfam" id="PF22901">
    <property type="entry name" value="dsrm_Ferlin"/>
    <property type="match status" value="1"/>
</dbReference>